<dbReference type="InterPro" id="IPR035427">
    <property type="entry name" value="Tim10-like_dom_sf"/>
</dbReference>
<dbReference type="GO" id="GO:0042719">
    <property type="term" value="C:mitochondrial intermembrane space chaperone complex"/>
    <property type="evidence" value="ECO:0007669"/>
    <property type="project" value="UniProtKB-ARBA"/>
</dbReference>
<evidence type="ECO:0000256" key="6">
    <source>
        <dbReference type="ARBA" id="ARBA00022833"/>
    </source>
</evidence>
<dbReference type="GO" id="GO:0015031">
    <property type="term" value="P:protein transport"/>
    <property type="evidence" value="ECO:0007669"/>
    <property type="project" value="UniProtKB-KW"/>
</dbReference>
<dbReference type="Proteomes" id="UP000663888">
    <property type="component" value="Unassembled WGS sequence"/>
</dbReference>
<evidence type="ECO:0000256" key="11">
    <source>
        <dbReference type="ARBA" id="ARBA00023186"/>
    </source>
</evidence>
<evidence type="ECO:0000259" key="13">
    <source>
        <dbReference type="Pfam" id="PF02953"/>
    </source>
</evidence>
<protein>
    <recommendedName>
        <fullName evidence="12">Mitochondrial import inner membrane translocase subunit</fullName>
    </recommendedName>
</protein>
<keyword evidence="10 12" id="KW-1015">Disulfide bond</keyword>
<name>A0A8H2XSN7_9AGAM</name>
<feature type="domain" description="Tim10-like" evidence="13">
    <location>
        <begin position="29"/>
        <end position="87"/>
    </location>
</feature>
<dbReference type="GO" id="GO:0005743">
    <property type="term" value="C:mitochondrial inner membrane"/>
    <property type="evidence" value="ECO:0007669"/>
    <property type="project" value="UniProtKB-SubCell"/>
</dbReference>
<evidence type="ECO:0000313" key="14">
    <source>
        <dbReference type="EMBL" id="CAE6431880.1"/>
    </source>
</evidence>
<keyword evidence="4" id="KW-0479">Metal-binding</keyword>
<dbReference type="InterPro" id="IPR004217">
    <property type="entry name" value="Tim10-like"/>
</dbReference>
<evidence type="ECO:0000256" key="7">
    <source>
        <dbReference type="ARBA" id="ARBA00022927"/>
    </source>
</evidence>
<evidence type="ECO:0000256" key="2">
    <source>
        <dbReference type="ARBA" id="ARBA00006720"/>
    </source>
</evidence>
<keyword evidence="7 12" id="KW-0653">Protein transport</keyword>
<proteinExistence type="inferred from homology"/>
<evidence type="ECO:0000313" key="15">
    <source>
        <dbReference type="Proteomes" id="UP000663888"/>
    </source>
</evidence>
<keyword evidence="9 12" id="KW-0496">Mitochondrion</keyword>
<dbReference type="GO" id="GO:0046872">
    <property type="term" value="F:metal ion binding"/>
    <property type="evidence" value="ECO:0007669"/>
    <property type="project" value="UniProtKB-KW"/>
</dbReference>
<comment type="subcellular location">
    <subcellularLocation>
        <location evidence="1 12">Mitochondrion inner membrane</location>
        <topology evidence="1 12">Peripheral membrane protein</topology>
        <orientation evidence="1 12">Intermembrane side</orientation>
    </subcellularLocation>
</comment>
<comment type="function">
    <text evidence="12">Mitochondrial intermembrane chaperone that participates in the import and insertion of some multi-pass transmembrane proteins into the mitochondrial inner membrane. Also required for the transfer of beta-barrel precursors from the TOM complex to the sorting and assembly machinery (SAM complex) of the outer membrane. Acts as a chaperone-like protein that protects the hydrophobic precursors from aggregation and guide them through the mitochondrial intermembrane space.</text>
</comment>
<evidence type="ECO:0000256" key="10">
    <source>
        <dbReference type="ARBA" id="ARBA00023157"/>
    </source>
</evidence>
<evidence type="ECO:0000256" key="9">
    <source>
        <dbReference type="ARBA" id="ARBA00023128"/>
    </source>
</evidence>
<dbReference type="Gene3D" id="1.10.287.810">
    <property type="entry name" value="Mitochondrial import inner membrane translocase subunit tim13 like domains"/>
    <property type="match status" value="1"/>
</dbReference>
<keyword evidence="8 12" id="KW-0811">Translocation</keyword>
<reference evidence="14" key="1">
    <citation type="submission" date="2021-01" db="EMBL/GenBank/DDBJ databases">
        <authorList>
            <person name="Kaushik A."/>
        </authorList>
    </citation>
    <scope>NUCLEOTIDE SEQUENCE</scope>
    <source>
        <strain evidence="14">AG4-R118</strain>
    </source>
</reference>
<evidence type="ECO:0000256" key="5">
    <source>
        <dbReference type="ARBA" id="ARBA00022792"/>
    </source>
</evidence>
<comment type="caution">
    <text evidence="14">The sequence shown here is derived from an EMBL/GenBank/DDBJ whole genome shotgun (WGS) entry which is preliminary data.</text>
</comment>
<keyword evidence="5 12" id="KW-0999">Mitochondrion inner membrane</keyword>
<evidence type="ECO:0000256" key="1">
    <source>
        <dbReference type="ARBA" id="ARBA00004137"/>
    </source>
</evidence>
<dbReference type="AlphaFoldDB" id="A0A8H2XSN7"/>
<evidence type="ECO:0000256" key="4">
    <source>
        <dbReference type="ARBA" id="ARBA00022723"/>
    </source>
</evidence>
<comment type="similarity">
    <text evidence="2 12">Belongs to the small Tim family.</text>
</comment>
<keyword evidence="6" id="KW-0862">Zinc</keyword>
<organism evidence="14 15">
    <name type="scientific">Rhizoctonia solani</name>
    <dbReference type="NCBI Taxonomy" id="456999"/>
    <lineage>
        <taxon>Eukaryota</taxon>
        <taxon>Fungi</taxon>
        <taxon>Dikarya</taxon>
        <taxon>Basidiomycota</taxon>
        <taxon>Agaricomycotina</taxon>
        <taxon>Agaricomycetes</taxon>
        <taxon>Cantharellales</taxon>
        <taxon>Ceratobasidiaceae</taxon>
        <taxon>Rhizoctonia</taxon>
    </lineage>
</organism>
<keyword evidence="11 12" id="KW-0143">Chaperone</keyword>
<accession>A0A8H2XSN7</accession>
<comment type="domain">
    <text evidence="12">The twin CX3C motif contains 4 conserved Cys residues that form 2 disulfide bonds in the mitochondrial intermembrane space.</text>
</comment>
<evidence type="ECO:0000256" key="8">
    <source>
        <dbReference type="ARBA" id="ARBA00023010"/>
    </source>
</evidence>
<gene>
    <name evidence="14" type="ORF">RDB_LOCUS36394</name>
</gene>
<evidence type="ECO:0000256" key="3">
    <source>
        <dbReference type="ARBA" id="ARBA00022448"/>
    </source>
</evidence>
<sequence>MSDFFRSNVGGGATLADQATRKQQIMDGLRNEMALANAQELINKINEKCFAKCVTKPSTSLGSSEETCLSRCMERYMEAFNVVSQSYVARISRERSSGPGLDQI</sequence>
<comment type="subunit">
    <text evidence="12">Heterohexamer.</text>
</comment>
<keyword evidence="3 12" id="KW-0813">Transport</keyword>
<dbReference type="Pfam" id="PF02953">
    <property type="entry name" value="zf-Tim10_DDP"/>
    <property type="match status" value="1"/>
</dbReference>
<dbReference type="SUPFAM" id="SSF144122">
    <property type="entry name" value="Tim10-like"/>
    <property type="match status" value="1"/>
</dbReference>
<dbReference type="FunFam" id="1.10.287.810:FF:000001">
    <property type="entry name" value="mitochondrial import inner membrane translocase subunit TIM13"/>
    <property type="match status" value="1"/>
</dbReference>
<evidence type="ECO:0000256" key="12">
    <source>
        <dbReference type="RuleBase" id="RU367043"/>
    </source>
</evidence>
<dbReference type="GO" id="GO:0045039">
    <property type="term" value="P:protein insertion into mitochondrial inner membrane"/>
    <property type="evidence" value="ECO:0007669"/>
    <property type="project" value="UniProtKB-ARBA"/>
</dbReference>
<dbReference type="EMBL" id="CAJMWX010000812">
    <property type="protein sequence ID" value="CAE6431880.1"/>
    <property type="molecule type" value="Genomic_DNA"/>
</dbReference>
<keyword evidence="5 12" id="KW-0472">Membrane</keyword>